<dbReference type="EMBL" id="FQVG01000014">
    <property type="protein sequence ID" value="SHE73706.1"/>
    <property type="molecule type" value="Genomic_DNA"/>
</dbReference>
<name>A0A1M4VXM4_9CLOT</name>
<keyword evidence="2" id="KW-1185">Reference proteome</keyword>
<organism evidence="1 2">
    <name type="scientific">Caloramator proteoclasticus DSM 10124</name>
    <dbReference type="NCBI Taxonomy" id="1121262"/>
    <lineage>
        <taxon>Bacteria</taxon>
        <taxon>Bacillati</taxon>
        <taxon>Bacillota</taxon>
        <taxon>Clostridia</taxon>
        <taxon>Eubacteriales</taxon>
        <taxon>Clostridiaceae</taxon>
        <taxon>Caloramator</taxon>
    </lineage>
</organism>
<dbReference type="RefSeq" id="WP_073248159.1">
    <property type="nucleotide sequence ID" value="NZ_FQVG01000014.1"/>
</dbReference>
<proteinExistence type="predicted"/>
<dbReference type="Proteomes" id="UP000184423">
    <property type="component" value="Unassembled WGS sequence"/>
</dbReference>
<gene>
    <name evidence="1" type="ORF">SAMN02746091_01004</name>
</gene>
<reference evidence="2" key="1">
    <citation type="submission" date="2016-11" db="EMBL/GenBank/DDBJ databases">
        <authorList>
            <person name="Varghese N."/>
            <person name="Submissions S."/>
        </authorList>
    </citation>
    <scope>NUCLEOTIDE SEQUENCE [LARGE SCALE GENOMIC DNA]</scope>
    <source>
        <strain evidence="2">DSM 10124</strain>
    </source>
</reference>
<accession>A0A1M4VXM4</accession>
<evidence type="ECO:0000313" key="2">
    <source>
        <dbReference type="Proteomes" id="UP000184423"/>
    </source>
</evidence>
<sequence length="457" mass="53472">MEENNNLLQQISNIYIELKKFSEINVLNTIILSGSGILIKEDDKTIEKIYRHSDGKLHELFDNAIPIQCIYKKAKPIFMTPTDEYVNFGIYMWDISSFNKVIKVEAQCYAILSMLKLAEKYKDSRPYLSQILIYYSSLFYDFLVSFMRDETGLFIDVKNKTKNSDEKISIKPNKSNYKLSDQILVYLSLLYLNKMYNDEIYKKYAKDLNIERYPAELNSILNFISDSIEAALSLPSRQLSQFIDILYECSKLDKESENTEMYREFIALLCDEIINRIKASGEVEKGENNFEPVSFYTNLRCANALFEGYLSTGIDKFLDASNKIIKYISSYYNNDLALYIRDYDNKISISIRDIAEMFKLFNYQYIINKDFDSLNRLNKTYYNVIKPSGVMQNDMLITDEIEDIFDNMKVSTKPPVFLKSFRINSKNSIQIKASKYVNTQYSLYSSYVFLNLEKPSD</sequence>
<evidence type="ECO:0000313" key="1">
    <source>
        <dbReference type="EMBL" id="SHE73706.1"/>
    </source>
</evidence>
<protein>
    <submittedName>
        <fullName evidence="1">Uncharacterized protein</fullName>
    </submittedName>
</protein>
<dbReference type="AlphaFoldDB" id="A0A1M4VXM4"/>